<comment type="caution">
    <text evidence="8">The sequence shown here is derived from an EMBL/GenBank/DDBJ whole genome shotgun (WGS) entry which is preliminary data.</text>
</comment>
<dbReference type="HOGENOM" id="CLU_141932_2_0_9"/>
<accession>H3NPZ3</accession>
<dbReference type="PANTHER" id="PTHR47268">
    <property type="entry name" value="ACYLPHOSPHATASE"/>
    <property type="match status" value="1"/>
</dbReference>
<keyword evidence="5" id="KW-0378">Hydrolase</keyword>
<dbReference type="EC" id="3.6.1.7" evidence="2 5"/>
<dbReference type="STRING" id="883114.HMPREF9709_01404"/>
<dbReference type="GO" id="GO:0003998">
    <property type="term" value="F:acylphosphatase activity"/>
    <property type="evidence" value="ECO:0007669"/>
    <property type="project" value="UniProtKB-EC"/>
</dbReference>
<evidence type="ECO:0000256" key="4">
    <source>
        <dbReference type="ARBA" id="ARBA00047645"/>
    </source>
</evidence>
<dbReference type="PANTHER" id="PTHR47268:SF4">
    <property type="entry name" value="ACYLPHOSPHATASE"/>
    <property type="match status" value="1"/>
</dbReference>
<dbReference type="eggNOG" id="COG1254">
    <property type="taxonomic scope" value="Bacteria"/>
</dbReference>
<dbReference type="RefSeq" id="WP_005398919.1">
    <property type="nucleotide sequence ID" value="NZ_JH601088.1"/>
</dbReference>
<feature type="active site" evidence="5">
    <location>
        <position position="62"/>
    </location>
</feature>
<keyword evidence="9" id="KW-1185">Reference proteome</keyword>
<dbReference type="PROSITE" id="PS51160">
    <property type="entry name" value="ACYLPHOSPHATASE_3"/>
    <property type="match status" value="1"/>
</dbReference>
<comment type="similarity">
    <text evidence="1 6">Belongs to the acylphosphatase family.</text>
</comment>
<gene>
    <name evidence="8" type="ORF">HMPREF9709_01404</name>
</gene>
<dbReference type="InterPro" id="IPR020456">
    <property type="entry name" value="Acylphosphatase"/>
</dbReference>
<dbReference type="InterPro" id="IPR001792">
    <property type="entry name" value="Acylphosphatase-like_dom"/>
</dbReference>
<evidence type="ECO:0000313" key="8">
    <source>
        <dbReference type="EMBL" id="EHR32673.1"/>
    </source>
</evidence>
<evidence type="ECO:0000259" key="7">
    <source>
        <dbReference type="PROSITE" id="PS51160"/>
    </source>
</evidence>
<dbReference type="Gene3D" id="3.30.70.100">
    <property type="match status" value="1"/>
</dbReference>
<protein>
    <recommendedName>
        <fullName evidence="3 5">acylphosphatase</fullName>
        <ecNumber evidence="2 5">3.6.1.7</ecNumber>
    </recommendedName>
</protein>
<organism evidence="8 9">
    <name type="scientific">Helcococcus kunzii ATCC 51366</name>
    <dbReference type="NCBI Taxonomy" id="883114"/>
    <lineage>
        <taxon>Bacteria</taxon>
        <taxon>Bacillati</taxon>
        <taxon>Bacillota</taxon>
        <taxon>Tissierellia</taxon>
        <taxon>Tissierellales</taxon>
        <taxon>Peptoniphilaceae</taxon>
        <taxon>Helcococcus</taxon>
    </lineage>
</organism>
<evidence type="ECO:0000313" key="9">
    <source>
        <dbReference type="Proteomes" id="UP000004191"/>
    </source>
</evidence>
<feature type="active site" evidence="5">
    <location>
        <position position="44"/>
    </location>
</feature>
<dbReference type="Pfam" id="PF00708">
    <property type="entry name" value="Acylphosphatase"/>
    <property type="match status" value="1"/>
</dbReference>
<dbReference type="AlphaFoldDB" id="H3NPZ3"/>
<dbReference type="GeneID" id="96999364"/>
<name>H3NPZ3_9FIRM</name>
<comment type="catalytic activity">
    <reaction evidence="4 5">
        <text>an acyl phosphate + H2O = a carboxylate + phosphate + H(+)</text>
        <dbReference type="Rhea" id="RHEA:14965"/>
        <dbReference type="ChEBI" id="CHEBI:15377"/>
        <dbReference type="ChEBI" id="CHEBI:15378"/>
        <dbReference type="ChEBI" id="CHEBI:29067"/>
        <dbReference type="ChEBI" id="CHEBI:43474"/>
        <dbReference type="ChEBI" id="CHEBI:59918"/>
        <dbReference type="EC" id="3.6.1.7"/>
    </reaction>
</comment>
<evidence type="ECO:0000256" key="2">
    <source>
        <dbReference type="ARBA" id="ARBA00012150"/>
    </source>
</evidence>
<evidence type="ECO:0000256" key="5">
    <source>
        <dbReference type="PROSITE-ProRule" id="PRU00520"/>
    </source>
</evidence>
<evidence type="ECO:0000256" key="1">
    <source>
        <dbReference type="ARBA" id="ARBA00005614"/>
    </source>
</evidence>
<dbReference type="EMBL" id="AGEI01000025">
    <property type="protein sequence ID" value="EHR32673.1"/>
    <property type="molecule type" value="Genomic_DNA"/>
</dbReference>
<proteinExistence type="inferred from homology"/>
<feature type="domain" description="Acylphosphatase-like" evidence="7">
    <location>
        <begin position="29"/>
        <end position="114"/>
    </location>
</feature>
<evidence type="ECO:0000256" key="6">
    <source>
        <dbReference type="RuleBase" id="RU004168"/>
    </source>
</evidence>
<sequence>MKNIFNRMFGDYKGQKLEIPNFESSEEIRAHIIFHGRVQGVGFRYNAYDIAMRLQLTGYVRNLQDGTVELEAQSERDKIKFLIEYMKHLPIIKIEDVDYEEIPMKEGESKFGLS</sequence>
<dbReference type="Proteomes" id="UP000004191">
    <property type="component" value="Unassembled WGS sequence"/>
</dbReference>
<evidence type="ECO:0000256" key="3">
    <source>
        <dbReference type="ARBA" id="ARBA00015991"/>
    </source>
</evidence>
<reference evidence="8 9" key="1">
    <citation type="submission" date="2012-01" db="EMBL/GenBank/DDBJ databases">
        <title>The Genome Sequence of Helcococcus kunzii ATCC 51366.</title>
        <authorList>
            <consortium name="The Broad Institute Genome Sequencing Platform"/>
            <person name="Earl A."/>
            <person name="Ward D."/>
            <person name="Feldgarden M."/>
            <person name="Gevers D."/>
            <person name="Huys G."/>
            <person name="Young S.K."/>
            <person name="Zeng Q."/>
            <person name="Gargeya S."/>
            <person name="Fitzgerald M."/>
            <person name="Haas B."/>
            <person name="Abouelleil A."/>
            <person name="Alvarado L."/>
            <person name="Arachchi H.M."/>
            <person name="Berlin A."/>
            <person name="Chapman S.B."/>
            <person name="Gearin G."/>
            <person name="Goldberg J."/>
            <person name="Griggs A."/>
            <person name="Gujja S."/>
            <person name="Hansen M."/>
            <person name="Heiman D."/>
            <person name="Howarth C."/>
            <person name="Larimer J."/>
            <person name="Lui A."/>
            <person name="MacDonald P.J.P."/>
            <person name="McCowen C."/>
            <person name="Montmayeur A."/>
            <person name="Murphy C."/>
            <person name="Neiman D."/>
            <person name="Pearson M."/>
            <person name="Priest M."/>
            <person name="Roberts A."/>
            <person name="Saif S."/>
            <person name="Shea T."/>
            <person name="Sisk P."/>
            <person name="Stolte C."/>
            <person name="Sykes S."/>
            <person name="Wortman J."/>
            <person name="Nusbaum C."/>
            <person name="Birren B."/>
        </authorList>
    </citation>
    <scope>NUCLEOTIDE SEQUENCE [LARGE SCALE GENOMIC DNA]</scope>
    <source>
        <strain evidence="8 9">ATCC 51366</strain>
    </source>
</reference>
<dbReference type="InterPro" id="IPR036046">
    <property type="entry name" value="Acylphosphatase-like_dom_sf"/>
</dbReference>
<dbReference type="SUPFAM" id="SSF54975">
    <property type="entry name" value="Acylphosphatase/BLUF domain-like"/>
    <property type="match status" value="1"/>
</dbReference>